<feature type="compositionally biased region" description="Polar residues" evidence="1">
    <location>
        <begin position="65"/>
        <end position="74"/>
    </location>
</feature>
<protein>
    <submittedName>
        <fullName evidence="2">Uncharacterized protein</fullName>
    </submittedName>
</protein>
<accession>A6G5D8</accession>
<evidence type="ECO:0000313" key="3">
    <source>
        <dbReference type="Proteomes" id="UP000005801"/>
    </source>
</evidence>
<proteinExistence type="predicted"/>
<dbReference type="STRING" id="391625.PPSIR1_03393"/>
<gene>
    <name evidence="2" type="ORF">PPSIR1_03393</name>
</gene>
<name>A6G5D8_9BACT</name>
<evidence type="ECO:0000313" key="2">
    <source>
        <dbReference type="EMBL" id="EDM78881.1"/>
    </source>
</evidence>
<dbReference type="Proteomes" id="UP000005801">
    <property type="component" value="Unassembled WGS sequence"/>
</dbReference>
<feature type="region of interest" description="Disordered" evidence="1">
    <location>
        <begin position="61"/>
        <end position="81"/>
    </location>
</feature>
<comment type="caution">
    <text evidence="2">The sequence shown here is derived from an EMBL/GenBank/DDBJ whole genome shotgun (WGS) entry which is preliminary data.</text>
</comment>
<dbReference type="OrthoDB" id="5527594at2"/>
<sequence length="390" mass="42472">MDKDQLEALLDSDALIDIVQRTLPDARVTREDIEARIAKFEDDPDPRLSKRDELRELLEGRQKARSQGLNTVAQGASRARAKLDQGPEQLRKFGAKLDAKLGDLAADRAAGEDPLVARQREAKGRHTLYALTARHHRVEPYEADWVGNDCQSVRVTVPQSADPDASFITYLGVVKASDHLVFSVDGVVQCYAEAFGSTPTVGRVDLITGARHLDLDRFSPISIFLAFTNADDEVPSFYILEAGSAQGNPEALYPAPDMASGVHTQADFSFTPFACAANWYTGGLTMDDGGTEPRAIVNSVAQEKDGKRHYLTLSVDYEVIDPGVVKWPVFAQAEAVLRVCALSQGMGVASEIESLLGDCAREVYRWEVEPPRTGEADGYDGCPPSDESSG</sequence>
<dbReference type="EMBL" id="ABCS01000025">
    <property type="protein sequence ID" value="EDM78881.1"/>
    <property type="molecule type" value="Genomic_DNA"/>
</dbReference>
<organism evidence="2 3">
    <name type="scientific">Plesiocystis pacifica SIR-1</name>
    <dbReference type="NCBI Taxonomy" id="391625"/>
    <lineage>
        <taxon>Bacteria</taxon>
        <taxon>Pseudomonadati</taxon>
        <taxon>Myxococcota</taxon>
        <taxon>Polyangia</taxon>
        <taxon>Nannocystales</taxon>
        <taxon>Nannocystaceae</taxon>
        <taxon>Plesiocystis</taxon>
    </lineage>
</organism>
<feature type="region of interest" description="Disordered" evidence="1">
    <location>
        <begin position="370"/>
        <end position="390"/>
    </location>
</feature>
<dbReference type="AlphaFoldDB" id="A6G5D8"/>
<dbReference type="RefSeq" id="WP_006971937.1">
    <property type="nucleotide sequence ID" value="NZ_ABCS01000025.1"/>
</dbReference>
<evidence type="ECO:0000256" key="1">
    <source>
        <dbReference type="SAM" id="MobiDB-lite"/>
    </source>
</evidence>
<reference evidence="2 3" key="1">
    <citation type="submission" date="2007-06" db="EMBL/GenBank/DDBJ databases">
        <authorList>
            <person name="Shimkets L."/>
            <person name="Ferriera S."/>
            <person name="Johnson J."/>
            <person name="Kravitz S."/>
            <person name="Beeson K."/>
            <person name="Sutton G."/>
            <person name="Rogers Y.-H."/>
            <person name="Friedman R."/>
            <person name="Frazier M."/>
            <person name="Venter J.C."/>
        </authorList>
    </citation>
    <scope>NUCLEOTIDE SEQUENCE [LARGE SCALE GENOMIC DNA]</scope>
    <source>
        <strain evidence="2 3">SIR-1</strain>
    </source>
</reference>
<keyword evidence="3" id="KW-1185">Reference proteome</keyword>